<name>A0AAF0Y9N5_9TREE</name>
<dbReference type="AlphaFoldDB" id="A0AAF0Y9N5"/>
<reference evidence="1" key="1">
    <citation type="submission" date="2023-10" db="EMBL/GenBank/DDBJ databases">
        <authorList>
            <person name="Noh H."/>
        </authorList>
    </citation>
    <scope>NUCLEOTIDE SEQUENCE</scope>
    <source>
        <strain evidence="1">DUCC4014</strain>
    </source>
</reference>
<evidence type="ECO:0000313" key="1">
    <source>
        <dbReference type="EMBL" id="WOO80571.1"/>
    </source>
</evidence>
<dbReference type="GeneID" id="87807336"/>
<dbReference type="Proteomes" id="UP000827549">
    <property type="component" value="Chromosome 3"/>
</dbReference>
<keyword evidence="2" id="KW-1185">Reference proteome</keyword>
<accession>A0AAF0Y9N5</accession>
<sequence length="159" mass="17417">MTRKDLRTAACGRALGSLSPKPSDENSLAWLAWFEERHLAGRVLAQVFAAHDVKFRSTAHYPTLQPPYPSNLLTKGGLIHEAFDNARLDVNELRAGVSMEKTGLPEDPISVTMCSALIQVASDVHTEFLKAKENGIEPRVIIPMTSSQKTTTTPHNPAN</sequence>
<organism evidence="1 2">
    <name type="scientific">Vanrija pseudolonga</name>
    <dbReference type="NCBI Taxonomy" id="143232"/>
    <lineage>
        <taxon>Eukaryota</taxon>
        <taxon>Fungi</taxon>
        <taxon>Dikarya</taxon>
        <taxon>Basidiomycota</taxon>
        <taxon>Agaricomycotina</taxon>
        <taxon>Tremellomycetes</taxon>
        <taxon>Trichosporonales</taxon>
        <taxon>Trichosporonaceae</taxon>
        <taxon>Vanrija</taxon>
    </lineage>
</organism>
<dbReference type="EMBL" id="CP086716">
    <property type="protein sequence ID" value="WOO80571.1"/>
    <property type="molecule type" value="Genomic_DNA"/>
</dbReference>
<dbReference type="RefSeq" id="XP_062626603.1">
    <property type="nucleotide sequence ID" value="XM_062770619.1"/>
</dbReference>
<evidence type="ECO:0000313" key="2">
    <source>
        <dbReference type="Proteomes" id="UP000827549"/>
    </source>
</evidence>
<gene>
    <name evidence="1" type="ORF">LOC62_03G004096</name>
</gene>
<protein>
    <submittedName>
        <fullName evidence="1">Uncharacterized protein</fullName>
    </submittedName>
</protein>
<proteinExistence type="predicted"/>